<sequence>MLRVEAAQATVEQVKVDRIDTNLAVTKELLFPAIGLSAHVQLLASWKDPFKSSVFLGFTSHAILRCKEDAILVSPVGQLITSCYEPET</sequence>
<accession>A0AAV5JG97</accession>
<reference evidence="1 2" key="1">
    <citation type="journal article" date="2021" name="Commun. Biol.">
        <title>The genome of Shorea leprosula (Dipterocarpaceae) highlights the ecological relevance of drought in aseasonal tropical rainforests.</title>
        <authorList>
            <person name="Ng K.K.S."/>
            <person name="Kobayashi M.J."/>
            <person name="Fawcett J.A."/>
            <person name="Hatakeyama M."/>
            <person name="Paape T."/>
            <person name="Ng C.H."/>
            <person name="Ang C.C."/>
            <person name="Tnah L.H."/>
            <person name="Lee C.T."/>
            <person name="Nishiyama T."/>
            <person name="Sese J."/>
            <person name="O'Brien M.J."/>
            <person name="Copetti D."/>
            <person name="Mohd Noor M.I."/>
            <person name="Ong R.C."/>
            <person name="Putra M."/>
            <person name="Sireger I.Z."/>
            <person name="Indrioko S."/>
            <person name="Kosugi Y."/>
            <person name="Izuno A."/>
            <person name="Isagi Y."/>
            <person name="Lee S.L."/>
            <person name="Shimizu K.K."/>
        </authorList>
    </citation>
    <scope>NUCLEOTIDE SEQUENCE [LARGE SCALE GENOMIC DNA]</scope>
    <source>
        <strain evidence="1">214</strain>
    </source>
</reference>
<evidence type="ECO:0000313" key="1">
    <source>
        <dbReference type="EMBL" id="GKV11090.1"/>
    </source>
</evidence>
<dbReference type="PANTHER" id="PTHR31860:SF4">
    <property type="entry name" value="OS02G0637800 PROTEIN"/>
    <property type="match status" value="1"/>
</dbReference>
<dbReference type="Pfam" id="PF04842">
    <property type="entry name" value="DUF639"/>
    <property type="match status" value="1"/>
</dbReference>
<dbReference type="InterPro" id="IPR006927">
    <property type="entry name" value="DUF639"/>
</dbReference>
<evidence type="ECO:0000313" key="2">
    <source>
        <dbReference type="Proteomes" id="UP001054252"/>
    </source>
</evidence>
<keyword evidence="2" id="KW-1185">Reference proteome</keyword>
<organism evidence="1 2">
    <name type="scientific">Rubroshorea leprosula</name>
    <dbReference type="NCBI Taxonomy" id="152421"/>
    <lineage>
        <taxon>Eukaryota</taxon>
        <taxon>Viridiplantae</taxon>
        <taxon>Streptophyta</taxon>
        <taxon>Embryophyta</taxon>
        <taxon>Tracheophyta</taxon>
        <taxon>Spermatophyta</taxon>
        <taxon>Magnoliopsida</taxon>
        <taxon>eudicotyledons</taxon>
        <taxon>Gunneridae</taxon>
        <taxon>Pentapetalae</taxon>
        <taxon>rosids</taxon>
        <taxon>malvids</taxon>
        <taxon>Malvales</taxon>
        <taxon>Dipterocarpaceae</taxon>
        <taxon>Rubroshorea</taxon>
    </lineage>
</organism>
<comment type="caution">
    <text evidence="1">The sequence shown here is derived from an EMBL/GenBank/DDBJ whole genome shotgun (WGS) entry which is preliminary data.</text>
</comment>
<name>A0AAV5JG97_9ROSI</name>
<dbReference type="Proteomes" id="UP001054252">
    <property type="component" value="Unassembled WGS sequence"/>
</dbReference>
<dbReference type="PANTHER" id="PTHR31860">
    <property type="entry name" value="HEAT-INDUCIBLE TRANSCRIPTION REPRESSOR (DUF639)-RELATED"/>
    <property type="match status" value="1"/>
</dbReference>
<protein>
    <submittedName>
        <fullName evidence="1">Uncharacterized protein</fullName>
    </submittedName>
</protein>
<proteinExistence type="predicted"/>
<dbReference type="EMBL" id="BPVZ01000033">
    <property type="protein sequence ID" value="GKV11090.1"/>
    <property type="molecule type" value="Genomic_DNA"/>
</dbReference>
<dbReference type="AlphaFoldDB" id="A0AAV5JG97"/>
<gene>
    <name evidence="1" type="ORF">SLEP1_g22375</name>
</gene>